<dbReference type="AlphaFoldDB" id="R1CKL5"/>
<evidence type="ECO:0000259" key="2">
    <source>
        <dbReference type="PROSITE" id="PS50110"/>
    </source>
</evidence>
<dbReference type="InterPro" id="IPR050469">
    <property type="entry name" value="Diguanylate_Cyclase"/>
</dbReference>
<dbReference type="SMART" id="SM00448">
    <property type="entry name" value="REC"/>
    <property type="match status" value="1"/>
</dbReference>
<dbReference type="InterPro" id="IPR000160">
    <property type="entry name" value="GGDEF_dom"/>
</dbReference>
<dbReference type="Proteomes" id="UP000013378">
    <property type="component" value="Unassembled WGS sequence"/>
</dbReference>
<feature type="domain" description="GGDEF" evidence="3">
    <location>
        <begin position="200"/>
        <end position="334"/>
    </location>
</feature>
<feature type="domain" description="Response regulatory" evidence="2">
    <location>
        <begin position="34"/>
        <end position="150"/>
    </location>
</feature>
<dbReference type="PANTHER" id="PTHR45138">
    <property type="entry name" value="REGULATORY COMPONENTS OF SENSORY TRANSDUCTION SYSTEM"/>
    <property type="match status" value="1"/>
</dbReference>
<dbReference type="InterPro" id="IPR043128">
    <property type="entry name" value="Rev_trsase/Diguanyl_cyclase"/>
</dbReference>
<dbReference type="EMBL" id="ARZA01000287">
    <property type="protein sequence ID" value="EOC99265.1"/>
    <property type="molecule type" value="Genomic_DNA"/>
</dbReference>
<dbReference type="SUPFAM" id="SSF55073">
    <property type="entry name" value="Nucleotide cyclase"/>
    <property type="match status" value="1"/>
</dbReference>
<evidence type="ECO:0000313" key="5">
    <source>
        <dbReference type="Proteomes" id="UP000013378"/>
    </source>
</evidence>
<dbReference type="SUPFAM" id="SSF52172">
    <property type="entry name" value="CheY-like"/>
    <property type="match status" value="1"/>
</dbReference>
<evidence type="ECO:0000313" key="4">
    <source>
        <dbReference type="EMBL" id="EOC99265.1"/>
    </source>
</evidence>
<keyword evidence="1" id="KW-0597">Phosphoprotein</keyword>
<dbReference type="NCBIfam" id="TIGR00254">
    <property type="entry name" value="GGDEF"/>
    <property type="match status" value="1"/>
</dbReference>
<dbReference type="Gene3D" id="3.30.70.270">
    <property type="match status" value="1"/>
</dbReference>
<dbReference type="GO" id="GO:0052621">
    <property type="term" value="F:diguanylate cyclase activity"/>
    <property type="evidence" value="ECO:0007669"/>
    <property type="project" value="TreeGrafter"/>
</dbReference>
<dbReference type="InterPro" id="IPR011006">
    <property type="entry name" value="CheY-like_superfamily"/>
</dbReference>
<dbReference type="Gene3D" id="3.40.50.2300">
    <property type="match status" value="1"/>
</dbReference>
<accession>R1CKL5</accession>
<dbReference type="CDD" id="cd01949">
    <property type="entry name" value="GGDEF"/>
    <property type="match status" value="1"/>
</dbReference>
<evidence type="ECO:0000256" key="1">
    <source>
        <dbReference type="PROSITE-ProRule" id="PRU00169"/>
    </source>
</evidence>
<sequence>MGELARQLKKRDELAKKLFCKIPDKQEEHQEIIRILIVEDDPVDQERLKTFLSEQEKYEVIIKGNGREALECLKNNKFDLIVLDFFLPEMDGIEIYKHFKKQQEYIAPAIMITANNDSRNKAESFEVGIDEYMIKPVDKLELLARVKSLLKSSQRQRSLWADYNKAIEKAVKDTMTGLYNNTYLKEYLTKEIISSQNDKGALTLIMLDLDDFKNYNDVNGHVQGDEALKKTAEIIKNSIRSSDLAARYGGEEFSVVLPSTTIEEAYYIANRIRKNTADYNFTGQEKTKKGNLTISAGVAELKEDDSLYDFLERADKALYEAKRRGKNNVFLAAKENGL</sequence>
<dbReference type="SMART" id="SM00267">
    <property type="entry name" value="GGDEF"/>
    <property type="match status" value="1"/>
</dbReference>
<organism evidence="4 5">
    <name type="scientific">Caldisalinibacter kiritimatiensis</name>
    <dbReference type="NCBI Taxonomy" id="1304284"/>
    <lineage>
        <taxon>Bacteria</taxon>
        <taxon>Bacillati</taxon>
        <taxon>Bacillota</taxon>
        <taxon>Tissierellia</taxon>
        <taxon>Tissierellales</taxon>
        <taxon>Thermohalobacteraceae</taxon>
        <taxon>Caldisalinibacter</taxon>
    </lineage>
</organism>
<dbReference type="Pfam" id="PF00990">
    <property type="entry name" value="GGDEF"/>
    <property type="match status" value="1"/>
</dbReference>
<dbReference type="Pfam" id="PF00072">
    <property type="entry name" value="Response_reg"/>
    <property type="match status" value="1"/>
</dbReference>
<dbReference type="InterPro" id="IPR029787">
    <property type="entry name" value="Nucleotide_cyclase"/>
</dbReference>
<dbReference type="InterPro" id="IPR001789">
    <property type="entry name" value="Sig_transdc_resp-reg_receiver"/>
</dbReference>
<proteinExistence type="predicted"/>
<evidence type="ECO:0000259" key="3">
    <source>
        <dbReference type="PROSITE" id="PS50887"/>
    </source>
</evidence>
<protein>
    <submittedName>
        <fullName evidence="4">Response regulator receiver modulated diguanylate cyclase</fullName>
    </submittedName>
</protein>
<dbReference type="PATRIC" id="fig|1304284.3.peg.2681"/>
<name>R1CKL5_9FIRM</name>
<dbReference type="PROSITE" id="PS50887">
    <property type="entry name" value="GGDEF"/>
    <property type="match status" value="1"/>
</dbReference>
<dbReference type="STRING" id="1304284.L21TH_2729"/>
<dbReference type="PROSITE" id="PS50110">
    <property type="entry name" value="RESPONSE_REGULATORY"/>
    <property type="match status" value="1"/>
</dbReference>
<dbReference type="FunFam" id="3.30.70.270:FF:000001">
    <property type="entry name" value="Diguanylate cyclase domain protein"/>
    <property type="match status" value="1"/>
</dbReference>
<reference evidence="4 5" key="1">
    <citation type="journal article" date="2015" name="Geomicrobiol. J.">
        <title>Caldisalinibacter kiritimatiensis gen. nov., sp. nov., a moderately thermohalophilic thiosulfate-reducing bacterium from a hypersaline microbial mat.</title>
        <authorList>
            <person name="Ben Hania W."/>
            <person name="Joseph M."/>
            <person name="Fiebig A."/>
            <person name="Bunk B."/>
            <person name="Klenk H.-P."/>
            <person name="Fardeau M.-L."/>
            <person name="Spring S."/>
        </authorList>
    </citation>
    <scope>NUCLEOTIDE SEQUENCE [LARGE SCALE GENOMIC DNA]</scope>
    <source>
        <strain evidence="4 5">L21-TH-D2</strain>
    </source>
</reference>
<dbReference type="eggNOG" id="COG3706">
    <property type="taxonomic scope" value="Bacteria"/>
</dbReference>
<gene>
    <name evidence="4" type="ORF">L21TH_2729</name>
</gene>
<keyword evidence="5" id="KW-1185">Reference proteome</keyword>
<feature type="modified residue" description="4-aspartylphosphate" evidence="1">
    <location>
        <position position="84"/>
    </location>
</feature>
<dbReference type="CDD" id="cd17574">
    <property type="entry name" value="REC_OmpR"/>
    <property type="match status" value="1"/>
</dbReference>
<dbReference type="PANTHER" id="PTHR45138:SF9">
    <property type="entry name" value="DIGUANYLATE CYCLASE DGCM-RELATED"/>
    <property type="match status" value="1"/>
</dbReference>
<comment type="caution">
    <text evidence="4">The sequence shown here is derived from an EMBL/GenBank/DDBJ whole genome shotgun (WGS) entry which is preliminary data.</text>
</comment>
<dbReference type="GO" id="GO:0000160">
    <property type="term" value="P:phosphorelay signal transduction system"/>
    <property type="evidence" value="ECO:0007669"/>
    <property type="project" value="InterPro"/>
</dbReference>